<keyword evidence="7" id="KW-1185">Reference proteome</keyword>
<sequence>METLEALVARDVGKDGIAAIVAAFYRRVREDDLIGPMYPDDDWEGSEERLASFLRFRLLGDPEYTLRRGHPRLRMRHMPFSIGEAERDRWLELMGAAMEESGVTGEVRTKLDEFFAQVADFMRNR</sequence>
<evidence type="ECO:0000256" key="3">
    <source>
        <dbReference type="ARBA" id="ARBA00022723"/>
    </source>
</evidence>
<name>A0ABM7RAN7_9BACT</name>
<keyword evidence="6" id="KW-0675">Receptor</keyword>
<keyword evidence="1" id="KW-0813">Transport</keyword>
<evidence type="ECO:0000313" key="6">
    <source>
        <dbReference type="EMBL" id="BCX47394.1"/>
    </source>
</evidence>
<reference evidence="6 7" key="1">
    <citation type="submission" date="2021-06" db="EMBL/GenBank/DDBJ databases">
        <title>Complete genome of Haloferula helveola possessing various polysaccharide degrading enzymes.</title>
        <authorList>
            <person name="Takami H."/>
            <person name="Huang C."/>
            <person name="Hamasaki K."/>
        </authorList>
    </citation>
    <scope>NUCLEOTIDE SEQUENCE [LARGE SCALE GENOMIC DNA]</scope>
    <source>
        <strain evidence="6 7">CN-1</strain>
    </source>
</reference>
<dbReference type="PANTHER" id="PTHR47366:SF1">
    <property type="entry name" value="TWO-ON-TWO HEMOGLOBIN-3"/>
    <property type="match status" value="1"/>
</dbReference>
<dbReference type="RefSeq" id="WP_338689574.1">
    <property type="nucleotide sequence ID" value="NZ_AP024702.1"/>
</dbReference>
<evidence type="ECO:0000256" key="4">
    <source>
        <dbReference type="ARBA" id="ARBA00023004"/>
    </source>
</evidence>
<accession>A0ABM7RAN7</accession>
<keyword evidence="3" id="KW-0479">Metal-binding</keyword>
<dbReference type="PANTHER" id="PTHR47366">
    <property type="entry name" value="TWO-ON-TWO HEMOGLOBIN-3"/>
    <property type="match status" value="1"/>
</dbReference>
<keyword evidence="2" id="KW-0349">Heme</keyword>
<proteinExistence type="inferred from homology"/>
<dbReference type="InterPro" id="IPR012292">
    <property type="entry name" value="Globin/Proto"/>
</dbReference>
<evidence type="ECO:0000256" key="5">
    <source>
        <dbReference type="ARBA" id="ARBA00034496"/>
    </source>
</evidence>
<dbReference type="InterPro" id="IPR009050">
    <property type="entry name" value="Globin-like_sf"/>
</dbReference>
<organism evidence="6 7">
    <name type="scientific">Haloferula helveola</name>
    <dbReference type="NCBI Taxonomy" id="490095"/>
    <lineage>
        <taxon>Bacteria</taxon>
        <taxon>Pseudomonadati</taxon>
        <taxon>Verrucomicrobiota</taxon>
        <taxon>Verrucomicrobiia</taxon>
        <taxon>Verrucomicrobiales</taxon>
        <taxon>Verrucomicrobiaceae</taxon>
        <taxon>Haloferula</taxon>
    </lineage>
</organism>
<gene>
    <name evidence="6" type="ORF">HAHE_13020</name>
</gene>
<protein>
    <submittedName>
        <fullName evidence="6">Hemin receptor</fullName>
    </submittedName>
</protein>
<comment type="similarity">
    <text evidence="5">Belongs to the truncated hemoglobin family. Group II subfamily.</text>
</comment>
<dbReference type="Proteomes" id="UP001374893">
    <property type="component" value="Chromosome"/>
</dbReference>
<evidence type="ECO:0000256" key="2">
    <source>
        <dbReference type="ARBA" id="ARBA00022617"/>
    </source>
</evidence>
<evidence type="ECO:0000256" key="1">
    <source>
        <dbReference type="ARBA" id="ARBA00022448"/>
    </source>
</evidence>
<dbReference type="SUPFAM" id="SSF46458">
    <property type="entry name" value="Globin-like"/>
    <property type="match status" value="1"/>
</dbReference>
<dbReference type="Gene3D" id="1.10.490.10">
    <property type="entry name" value="Globins"/>
    <property type="match status" value="1"/>
</dbReference>
<evidence type="ECO:0000313" key="7">
    <source>
        <dbReference type="Proteomes" id="UP001374893"/>
    </source>
</evidence>
<keyword evidence="4" id="KW-0408">Iron</keyword>
<dbReference type="Pfam" id="PF01152">
    <property type="entry name" value="Bac_globin"/>
    <property type="match status" value="1"/>
</dbReference>
<dbReference type="EMBL" id="AP024702">
    <property type="protein sequence ID" value="BCX47394.1"/>
    <property type="molecule type" value="Genomic_DNA"/>
</dbReference>
<dbReference type="InterPro" id="IPR001486">
    <property type="entry name" value="Hemoglobin_trunc"/>
</dbReference>
<dbReference type="InterPro" id="IPR044203">
    <property type="entry name" value="GlbO/GLB3-like"/>
</dbReference>